<dbReference type="STRING" id="395961.Cyan7425_2861"/>
<proteinExistence type="inferred from homology"/>
<dbReference type="PANTHER" id="PTHR30574">
    <property type="entry name" value="INNER MEMBRANE PROTEIN YEDE"/>
    <property type="match status" value="1"/>
</dbReference>
<accession>B8HKX2</accession>
<reference evidence="10" key="1">
    <citation type="submission" date="2009-01" db="EMBL/GenBank/DDBJ databases">
        <title>Complete sequence of chromosome Cyanothece sp. PCC 7425.</title>
        <authorList>
            <consortium name="US DOE Joint Genome Institute"/>
            <person name="Lucas S."/>
            <person name="Copeland A."/>
            <person name="Lapidus A."/>
            <person name="Glavina del Rio T."/>
            <person name="Dalin E."/>
            <person name="Tice H."/>
            <person name="Bruce D."/>
            <person name="Goodwin L."/>
            <person name="Pitluck S."/>
            <person name="Sims D."/>
            <person name="Meineke L."/>
            <person name="Brettin T."/>
            <person name="Detter J.C."/>
            <person name="Han C."/>
            <person name="Larimer F."/>
            <person name="Land M."/>
            <person name="Hauser L."/>
            <person name="Kyrpides N."/>
            <person name="Ovchinnikova G."/>
            <person name="Liberton M."/>
            <person name="Stoeckel J."/>
            <person name="Banerjee A."/>
            <person name="Singh A."/>
            <person name="Page L."/>
            <person name="Sato H."/>
            <person name="Zhao L."/>
            <person name="Sherman L."/>
            <person name="Pakrasi H."/>
            <person name="Richardson P."/>
        </authorList>
    </citation>
    <scope>NUCLEOTIDE SEQUENCE</scope>
    <source>
        <strain evidence="10">PCC 7425</strain>
    </source>
</reference>
<evidence type="ECO:0000256" key="1">
    <source>
        <dbReference type="ARBA" id="ARBA00004429"/>
    </source>
</evidence>
<feature type="transmembrane region" description="Helical" evidence="9">
    <location>
        <begin position="186"/>
        <end position="206"/>
    </location>
</feature>
<dbReference type="HOGENOM" id="CLU_050656_1_0_3"/>
<feature type="transmembrane region" description="Helical" evidence="9">
    <location>
        <begin position="338"/>
        <end position="358"/>
    </location>
</feature>
<evidence type="ECO:0000256" key="2">
    <source>
        <dbReference type="ARBA" id="ARBA00022448"/>
    </source>
</evidence>
<protein>
    <submittedName>
        <fullName evidence="10">Uncharacterized protein</fullName>
    </submittedName>
</protein>
<gene>
    <name evidence="10" type="ordered locus">Cyan7425_2861</name>
</gene>
<evidence type="ECO:0000256" key="5">
    <source>
        <dbReference type="ARBA" id="ARBA00022692"/>
    </source>
</evidence>
<keyword evidence="4" id="KW-0997">Cell inner membrane</keyword>
<dbReference type="eggNOG" id="COG2391">
    <property type="taxonomic scope" value="Bacteria"/>
</dbReference>
<feature type="transmembrane region" description="Helical" evidence="9">
    <location>
        <begin position="140"/>
        <end position="166"/>
    </location>
</feature>
<evidence type="ECO:0000256" key="3">
    <source>
        <dbReference type="ARBA" id="ARBA00022475"/>
    </source>
</evidence>
<comment type="subcellular location">
    <subcellularLocation>
        <location evidence="1">Cell inner membrane</location>
        <topology evidence="1">Multi-pass membrane protein</topology>
    </subcellularLocation>
</comment>
<dbReference type="EMBL" id="CP001344">
    <property type="protein sequence ID" value="ACL45204.1"/>
    <property type="molecule type" value="Genomic_DNA"/>
</dbReference>
<keyword evidence="2" id="KW-0813">Transport</keyword>
<sequence length="401" mass="42835">MSSPGVSLPHRWQPHPQTQIVILLLVILFIGTIALSGFGWRQSLLFLIGSLFGISLYHASFGFASAYRQLFVYRDVRGVLAQVLMLAIATLLFMPFLLSGAFWGQEIRGAVAPVAVQGAIGAFLFGVGMQLGSGCACGTLYTIGGGSSMMLLTLLTFMVGSFWASLTPGWWAGLPQLPPISLVQSWGWAGGILQLLTLGLIGFILWKWQKVRSQSTDLNSRASNSIPAPTKSAWLYGPWSPVLGAIALAVLNWLTLLLAGRPWGVTWGFTLWGAKIAQALGWNPQSSEFWRQGVGATALSQSIWADMTSVMNFGVILGAGLAAALAGRLVLKRPPSRTALIAALIGGLMMGYGARLAFGCNVGAYFGGIASTSMHGWLWIFFALLGTGLGVKLRPLFQLPS</sequence>
<dbReference type="KEGG" id="cyn:Cyan7425_2861"/>
<dbReference type="AlphaFoldDB" id="B8HKX2"/>
<comment type="similarity">
    <text evidence="8">Belongs to the TsuA/YedE (TC 9.B.102) family.</text>
</comment>
<feature type="transmembrane region" description="Helical" evidence="9">
    <location>
        <begin position="364"/>
        <end position="391"/>
    </location>
</feature>
<name>B8HKX2_CYAP4</name>
<evidence type="ECO:0000256" key="4">
    <source>
        <dbReference type="ARBA" id="ARBA00022519"/>
    </source>
</evidence>
<feature type="transmembrane region" description="Helical" evidence="9">
    <location>
        <begin position="110"/>
        <end position="128"/>
    </location>
</feature>
<dbReference type="Pfam" id="PF04143">
    <property type="entry name" value="Sulf_transp"/>
    <property type="match status" value="1"/>
</dbReference>
<evidence type="ECO:0000256" key="7">
    <source>
        <dbReference type="ARBA" id="ARBA00023136"/>
    </source>
</evidence>
<feature type="transmembrane region" description="Helical" evidence="9">
    <location>
        <begin position="44"/>
        <end position="67"/>
    </location>
</feature>
<feature type="transmembrane region" description="Helical" evidence="9">
    <location>
        <begin position="310"/>
        <end position="331"/>
    </location>
</feature>
<evidence type="ECO:0000256" key="8">
    <source>
        <dbReference type="ARBA" id="ARBA00035655"/>
    </source>
</evidence>
<feature type="transmembrane region" description="Helical" evidence="9">
    <location>
        <begin position="79"/>
        <end position="104"/>
    </location>
</feature>
<evidence type="ECO:0000313" key="10">
    <source>
        <dbReference type="EMBL" id="ACL45204.1"/>
    </source>
</evidence>
<feature type="transmembrane region" description="Helical" evidence="9">
    <location>
        <begin position="233"/>
        <end position="254"/>
    </location>
</feature>
<evidence type="ECO:0000256" key="9">
    <source>
        <dbReference type="SAM" id="Phobius"/>
    </source>
</evidence>
<keyword evidence="7 9" id="KW-0472">Membrane</keyword>
<dbReference type="OrthoDB" id="9794165at2"/>
<feature type="transmembrane region" description="Helical" evidence="9">
    <location>
        <begin position="20"/>
        <end position="38"/>
    </location>
</feature>
<evidence type="ECO:0000256" key="6">
    <source>
        <dbReference type="ARBA" id="ARBA00022989"/>
    </source>
</evidence>
<organism evidence="10">
    <name type="scientific">Cyanothece sp. (strain PCC 7425 / ATCC 29141)</name>
    <dbReference type="NCBI Taxonomy" id="395961"/>
    <lineage>
        <taxon>Bacteria</taxon>
        <taxon>Bacillati</taxon>
        <taxon>Cyanobacteriota</taxon>
        <taxon>Cyanophyceae</taxon>
        <taxon>Gomontiellales</taxon>
        <taxon>Cyanothecaceae</taxon>
        <taxon>Cyanothece</taxon>
    </lineage>
</organism>
<dbReference type="GO" id="GO:0005886">
    <property type="term" value="C:plasma membrane"/>
    <property type="evidence" value="ECO:0007669"/>
    <property type="project" value="UniProtKB-SubCell"/>
</dbReference>
<dbReference type="PANTHER" id="PTHR30574:SF1">
    <property type="entry name" value="SULPHUR TRANSPORT DOMAIN-CONTAINING PROTEIN"/>
    <property type="match status" value="1"/>
</dbReference>
<keyword evidence="6 9" id="KW-1133">Transmembrane helix</keyword>
<keyword evidence="3" id="KW-1003">Cell membrane</keyword>
<keyword evidence="5 9" id="KW-0812">Transmembrane</keyword>
<dbReference type="InterPro" id="IPR007272">
    <property type="entry name" value="Sulf_transp_TsuA/YedE"/>
</dbReference>